<sequence length="314" mass="32285">MTRAFLFPGQGAQTVGMGRDLAAAYPQARAVFDAVDAALGEALSALIWEGDQDALTLTRNAQPALMATSMAAMAALEAEGVGVTAAAYVAGHSLGEYTALCAAGALSVGDAARLLRLRGEAMQAAVPAGEGAMAAILGLDFAAVIAIAEEAAQNEVCTAANDNDPAQVVISGAREAVLRAVEIAKLQGAKRALLLPVSAPFHCALMQPAAEAMAEALATVEFQAPLVPLVGNVTAEASSDPHAIRARLVDQVTGRVRWRESVVWMAAQGVTETWEIGAGKALSGMVKRIERGVETRSIATADEVRAAAESLRDA</sequence>
<keyword evidence="10" id="KW-1185">Reference proteome</keyword>
<organism evidence="9 10">
    <name type="scientific">Roseicyclus mahoneyensis</name>
    <dbReference type="NCBI Taxonomy" id="164332"/>
    <lineage>
        <taxon>Bacteria</taxon>
        <taxon>Pseudomonadati</taxon>
        <taxon>Pseudomonadota</taxon>
        <taxon>Alphaproteobacteria</taxon>
        <taxon>Rhodobacterales</taxon>
        <taxon>Roseobacteraceae</taxon>
        <taxon>Roseicyclus</taxon>
    </lineage>
</organism>
<dbReference type="GO" id="GO:0004314">
    <property type="term" value="F:[acyl-carrier-protein] S-malonyltransferase activity"/>
    <property type="evidence" value="ECO:0007669"/>
    <property type="project" value="UniProtKB-EC"/>
</dbReference>
<dbReference type="GO" id="GO:0006633">
    <property type="term" value="P:fatty acid biosynthetic process"/>
    <property type="evidence" value="ECO:0007669"/>
    <property type="project" value="TreeGrafter"/>
</dbReference>
<dbReference type="InterPro" id="IPR014043">
    <property type="entry name" value="Acyl_transferase_dom"/>
</dbReference>
<reference evidence="9 10" key="1">
    <citation type="submission" date="2018-05" db="EMBL/GenBank/DDBJ databases">
        <title>Genomic Encyclopedia of Type Strains, Phase IV (KMG-IV): sequencing the most valuable type-strain genomes for metagenomic binning, comparative biology and taxonomic classification.</title>
        <authorList>
            <person name="Goeker M."/>
        </authorList>
    </citation>
    <scope>NUCLEOTIDE SEQUENCE [LARGE SCALE GENOMIC DNA]</scope>
    <source>
        <strain evidence="9 10">DSM 16097</strain>
    </source>
</reference>
<dbReference type="RefSeq" id="WP_109664221.1">
    <property type="nucleotide sequence ID" value="NZ_QGGW01000001.1"/>
</dbReference>
<dbReference type="PANTHER" id="PTHR42681:SF1">
    <property type="entry name" value="MALONYL-COA-ACYL CARRIER PROTEIN TRANSACYLASE, MITOCHONDRIAL"/>
    <property type="match status" value="1"/>
</dbReference>
<feature type="active site" evidence="7">
    <location>
        <position position="93"/>
    </location>
</feature>
<dbReference type="Gene3D" id="3.40.366.10">
    <property type="entry name" value="Malonyl-Coenzyme A Acyl Carrier Protein, domain 2"/>
    <property type="match status" value="1"/>
</dbReference>
<name>A0A316GRB5_9RHOB</name>
<accession>A0A316GRB5</accession>
<dbReference type="AlphaFoldDB" id="A0A316GRB5"/>
<dbReference type="InterPro" id="IPR024925">
    <property type="entry name" value="Malonyl_CoA-ACP_transAc"/>
</dbReference>
<keyword evidence="3 6" id="KW-0808">Transferase</keyword>
<feature type="domain" description="Malonyl-CoA:ACP transacylase (MAT)" evidence="8">
    <location>
        <begin position="6"/>
        <end position="314"/>
    </location>
</feature>
<evidence type="ECO:0000313" key="9">
    <source>
        <dbReference type="EMBL" id="PWK62146.1"/>
    </source>
</evidence>
<dbReference type="InterPro" id="IPR004410">
    <property type="entry name" value="Malonyl_CoA-ACP_transAc_FabD"/>
</dbReference>
<protein>
    <recommendedName>
        <fullName evidence="2 6">Malonyl CoA-acyl carrier protein transacylase</fullName>
        <ecNumber evidence="1 6">2.3.1.39</ecNumber>
    </recommendedName>
</protein>
<evidence type="ECO:0000256" key="1">
    <source>
        <dbReference type="ARBA" id="ARBA00013258"/>
    </source>
</evidence>
<dbReference type="OrthoDB" id="9808564at2"/>
<dbReference type="FunFam" id="3.30.70.250:FF:000001">
    <property type="entry name" value="Malonyl CoA-acyl carrier protein transacylase"/>
    <property type="match status" value="1"/>
</dbReference>
<dbReference type="PANTHER" id="PTHR42681">
    <property type="entry name" value="MALONYL-COA-ACYL CARRIER PROTEIN TRANSACYLASE, MITOCHONDRIAL"/>
    <property type="match status" value="1"/>
</dbReference>
<dbReference type="SMART" id="SM00827">
    <property type="entry name" value="PKS_AT"/>
    <property type="match status" value="1"/>
</dbReference>
<dbReference type="Gene3D" id="3.30.70.250">
    <property type="entry name" value="Malonyl-CoA ACP transacylase, ACP-binding"/>
    <property type="match status" value="1"/>
</dbReference>
<dbReference type="NCBIfam" id="TIGR00128">
    <property type="entry name" value="fabD"/>
    <property type="match status" value="1"/>
</dbReference>
<evidence type="ECO:0000256" key="5">
    <source>
        <dbReference type="ARBA" id="ARBA00048462"/>
    </source>
</evidence>
<dbReference type="Proteomes" id="UP000245708">
    <property type="component" value="Unassembled WGS sequence"/>
</dbReference>
<comment type="caution">
    <text evidence="9">The sequence shown here is derived from an EMBL/GenBank/DDBJ whole genome shotgun (WGS) entry which is preliminary data.</text>
</comment>
<evidence type="ECO:0000256" key="7">
    <source>
        <dbReference type="PIRSR" id="PIRSR000446-1"/>
    </source>
</evidence>
<comment type="similarity">
    <text evidence="6">Belongs to the fabD family.</text>
</comment>
<evidence type="ECO:0000256" key="6">
    <source>
        <dbReference type="PIRNR" id="PIRNR000446"/>
    </source>
</evidence>
<evidence type="ECO:0000256" key="4">
    <source>
        <dbReference type="ARBA" id="ARBA00023315"/>
    </source>
</evidence>
<dbReference type="SUPFAM" id="SSF55048">
    <property type="entry name" value="Probable ACP-binding domain of malonyl-CoA ACP transacylase"/>
    <property type="match status" value="1"/>
</dbReference>
<dbReference type="PIRSF" id="PIRSF000446">
    <property type="entry name" value="Mct"/>
    <property type="match status" value="1"/>
</dbReference>
<evidence type="ECO:0000256" key="3">
    <source>
        <dbReference type="ARBA" id="ARBA00022679"/>
    </source>
</evidence>
<gene>
    <name evidence="9" type="ORF">C7455_101172</name>
</gene>
<comment type="catalytic activity">
    <reaction evidence="5 6">
        <text>holo-[ACP] + malonyl-CoA = malonyl-[ACP] + CoA</text>
        <dbReference type="Rhea" id="RHEA:41792"/>
        <dbReference type="Rhea" id="RHEA-COMP:9623"/>
        <dbReference type="Rhea" id="RHEA-COMP:9685"/>
        <dbReference type="ChEBI" id="CHEBI:57287"/>
        <dbReference type="ChEBI" id="CHEBI:57384"/>
        <dbReference type="ChEBI" id="CHEBI:64479"/>
        <dbReference type="ChEBI" id="CHEBI:78449"/>
        <dbReference type="EC" id="2.3.1.39"/>
    </reaction>
</comment>
<dbReference type="EMBL" id="QGGW01000001">
    <property type="protein sequence ID" value="PWK62146.1"/>
    <property type="molecule type" value="Genomic_DNA"/>
</dbReference>
<dbReference type="InterPro" id="IPR016035">
    <property type="entry name" value="Acyl_Trfase/lysoPLipase"/>
</dbReference>
<dbReference type="Pfam" id="PF00698">
    <property type="entry name" value="Acyl_transf_1"/>
    <property type="match status" value="1"/>
</dbReference>
<dbReference type="SUPFAM" id="SSF52151">
    <property type="entry name" value="FabD/lysophospholipase-like"/>
    <property type="match status" value="1"/>
</dbReference>
<dbReference type="InterPro" id="IPR016036">
    <property type="entry name" value="Malonyl_transacylase_ACP-bd"/>
</dbReference>
<dbReference type="GO" id="GO:0005829">
    <property type="term" value="C:cytosol"/>
    <property type="evidence" value="ECO:0007669"/>
    <property type="project" value="TreeGrafter"/>
</dbReference>
<keyword evidence="4 6" id="KW-0012">Acyltransferase</keyword>
<evidence type="ECO:0000256" key="2">
    <source>
        <dbReference type="ARBA" id="ARBA00018953"/>
    </source>
</evidence>
<proteinExistence type="inferred from homology"/>
<evidence type="ECO:0000259" key="8">
    <source>
        <dbReference type="SMART" id="SM00827"/>
    </source>
</evidence>
<dbReference type="InterPro" id="IPR050858">
    <property type="entry name" value="Mal-CoA-ACP_Trans/PKS_FabD"/>
</dbReference>
<evidence type="ECO:0000313" key="10">
    <source>
        <dbReference type="Proteomes" id="UP000245708"/>
    </source>
</evidence>
<dbReference type="EC" id="2.3.1.39" evidence="1 6"/>
<feature type="active site" evidence="7">
    <location>
        <position position="202"/>
    </location>
</feature>
<dbReference type="InterPro" id="IPR001227">
    <property type="entry name" value="Ac_transferase_dom_sf"/>
</dbReference>